<reference evidence="1" key="1">
    <citation type="submission" date="2014-09" db="EMBL/GenBank/DDBJ databases">
        <authorList>
            <person name="Magalhaes I.L.F."/>
            <person name="Oliveira U."/>
            <person name="Santos F.R."/>
            <person name="Vidigal T.H.D.A."/>
            <person name="Brescovit A.D."/>
            <person name="Santos A.J."/>
        </authorList>
    </citation>
    <scope>NUCLEOTIDE SEQUENCE</scope>
    <source>
        <tissue evidence="1">Shoot tissue taken approximately 20 cm above the soil surface</tissue>
    </source>
</reference>
<reference evidence="1" key="2">
    <citation type="journal article" date="2015" name="Data Brief">
        <title>Shoot transcriptome of the giant reed, Arundo donax.</title>
        <authorList>
            <person name="Barrero R.A."/>
            <person name="Guerrero F.D."/>
            <person name="Moolhuijzen P."/>
            <person name="Goolsby J.A."/>
            <person name="Tidwell J."/>
            <person name="Bellgard S.E."/>
            <person name="Bellgard M.I."/>
        </authorList>
    </citation>
    <scope>NUCLEOTIDE SEQUENCE</scope>
    <source>
        <tissue evidence="1">Shoot tissue taken approximately 20 cm above the soil surface</tissue>
    </source>
</reference>
<dbReference type="EMBL" id="GBRH01186977">
    <property type="protein sequence ID" value="JAE10919.1"/>
    <property type="molecule type" value="Transcribed_RNA"/>
</dbReference>
<dbReference type="AlphaFoldDB" id="A0A0A9FI57"/>
<organism evidence="1">
    <name type="scientific">Arundo donax</name>
    <name type="common">Giant reed</name>
    <name type="synonym">Donax arundinaceus</name>
    <dbReference type="NCBI Taxonomy" id="35708"/>
    <lineage>
        <taxon>Eukaryota</taxon>
        <taxon>Viridiplantae</taxon>
        <taxon>Streptophyta</taxon>
        <taxon>Embryophyta</taxon>
        <taxon>Tracheophyta</taxon>
        <taxon>Spermatophyta</taxon>
        <taxon>Magnoliopsida</taxon>
        <taxon>Liliopsida</taxon>
        <taxon>Poales</taxon>
        <taxon>Poaceae</taxon>
        <taxon>PACMAD clade</taxon>
        <taxon>Arundinoideae</taxon>
        <taxon>Arundineae</taxon>
        <taxon>Arundo</taxon>
    </lineage>
</organism>
<accession>A0A0A9FI57</accession>
<protein>
    <submittedName>
        <fullName evidence="1">Uncharacterized protein</fullName>
    </submittedName>
</protein>
<sequence>MNTMCNKRNKATLAHLSHISGRREI</sequence>
<evidence type="ECO:0000313" key="1">
    <source>
        <dbReference type="EMBL" id="JAE10919.1"/>
    </source>
</evidence>
<name>A0A0A9FI57_ARUDO</name>
<proteinExistence type="predicted"/>